<evidence type="ECO:0000259" key="10">
    <source>
        <dbReference type="PROSITE" id="PS50109"/>
    </source>
</evidence>
<dbReference type="InterPro" id="IPR004358">
    <property type="entry name" value="Sig_transdc_His_kin-like_C"/>
</dbReference>
<feature type="domain" description="PAS" evidence="11">
    <location>
        <begin position="62"/>
        <end position="112"/>
    </location>
</feature>
<dbReference type="AlphaFoldDB" id="A0A263BSE1"/>
<dbReference type="CDD" id="cd00130">
    <property type="entry name" value="PAS"/>
    <property type="match status" value="1"/>
</dbReference>
<dbReference type="Proteomes" id="UP000217083">
    <property type="component" value="Unassembled WGS sequence"/>
</dbReference>
<evidence type="ECO:0000313" key="12">
    <source>
        <dbReference type="EMBL" id="OZM56492.1"/>
    </source>
</evidence>
<dbReference type="InterPro" id="IPR005467">
    <property type="entry name" value="His_kinase_dom"/>
</dbReference>
<evidence type="ECO:0000256" key="2">
    <source>
        <dbReference type="ARBA" id="ARBA00012438"/>
    </source>
</evidence>
<dbReference type="SMART" id="SM00388">
    <property type="entry name" value="HisKA"/>
    <property type="match status" value="1"/>
</dbReference>
<keyword evidence="3" id="KW-0597">Phosphoprotein</keyword>
<protein>
    <recommendedName>
        <fullName evidence="2">histidine kinase</fullName>
        <ecNumber evidence="2">2.7.13.3</ecNumber>
    </recommendedName>
</protein>
<dbReference type="PANTHER" id="PTHR43065:SF34">
    <property type="entry name" value="SPORULATION KINASE A"/>
    <property type="match status" value="1"/>
</dbReference>
<dbReference type="GO" id="GO:0000155">
    <property type="term" value="F:phosphorelay sensor kinase activity"/>
    <property type="evidence" value="ECO:0007669"/>
    <property type="project" value="InterPro"/>
</dbReference>
<keyword evidence="6" id="KW-0418">Kinase</keyword>
<comment type="caution">
    <text evidence="12">The sequence shown here is derived from an EMBL/GenBank/DDBJ whole genome shotgun (WGS) entry which is preliminary data.</text>
</comment>
<comment type="catalytic activity">
    <reaction evidence="1">
        <text>ATP + protein L-histidine = ADP + protein N-phospho-L-histidine.</text>
        <dbReference type="EC" id="2.7.13.3"/>
    </reaction>
</comment>
<dbReference type="Gene3D" id="3.30.565.10">
    <property type="entry name" value="Histidine kinase-like ATPase, C-terminal domain"/>
    <property type="match status" value="1"/>
</dbReference>
<evidence type="ECO:0000256" key="7">
    <source>
        <dbReference type="ARBA" id="ARBA00022840"/>
    </source>
</evidence>
<dbReference type="SUPFAM" id="SSF55785">
    <property type="entry name" value="PYP-like sensor domain (PAS domain)"/>
    <property type="match status" value="1"/>
</dbReference>
<dbReference type="InterPro" id="IPR003661">
    <property type="entry name" value="HisK_dim/P_dom"/>
</dbReference>
<keyword evidence="9" id="KW-0902">Two-component regulatory system</keyword>
<keyword evidence="4" id="KW-0808">Transferase</keyword>
<dbReference type="CDD" id="cd00075">
    <property type="entry name" value="HATPase"/>
    <property type="match status" value="1"/>
</dbReference>
<reference evidence="12 13" key="2">
    <citation type="submission" date="2017-09" db="EMBL/GenBank/DDBJ databases">
        <title>Bacillus patelloidae sp. nov., isolated from the intestinal tract of a marine limpet.</title>
        <authorList>
            <person name="Liu R."/>
            <person name="Dong C."/>
            <person name="Shao Z."/>
        </authorList>
    </citation>
    <scope>NUCLEOTIDE SEQUENCE [LARGE SCALE GENOMIC DNA]</scope>
    <source>
        <strain evidence="12 13">SA5d-4</strain>
    </source>
</reference>
<dbReference type="FunFam" id="1.10.287.130:FF:000040">
    <property type="entry name" value="PAS domain-containing sensor histidine kinase"/>
    <property type="match status" value="1"/>
</dbReference>
<reference evidence="13" key="1">
    <citation type="submission" date="2017-08" db="EMBL/GenBank/DDBJ databases">
        <authorList>
            <person name="Huang Z."/>
        </authorList>
    </citation>
    <scope>NUCLEOTIDE SEQUENCE [LARGE SCALE GENOMIC DNA]</scope>
    <source>
        <strain evidence="13">SA5d-4</strain>
    </source>
</reference>
<evidence type="ECO:0000256" key="1">
    <source>
        <dbReference type="ARBA" id="ARBA00000085"/>
    </source>
</evidence>
<gene>
    <name evidence="12" type="ORF">CIB95_12000</name>
</gene>
<accession>A0A263BSE1</accession>
<dbReference type="InterPro" id="IPR029016">
    <property type="entry name" value="GAF-like_dom_sf"/>
</dbReference>
<dbReference type="Gene3D" id="3.30.450.40">
    <property type="match status" value="1"/>
</dbReference>
<dbReference type="Pfam" id="PF13426">
    <property type="entry name" value="PAS_9"/>
    <property type="match status" value="1"/>
</dbReference>
<evidence type="ECO:0000313" key="13">
    <source>
        <dbReference type="Proteomes" id="UP000217083"/>
    </source>
</evidence>
<dbReference type="EMBL" id="NPIA01000006">
    <property type="protein sequence ID" value="OZM56492.1"/>
    <property type="molecule type" value="Genomic_DNA"/>
</dbReference>
<feature type="domain" description="Histidine kinase" evidence="10">
    <location>
        <begin position="197"/>
        <end position="401"/>
    </location>
</feature>
<dbReference type="Gene3D" id="3.30.450.20">
    <property type="entry name" value="PAS domain"/>
    <property type="match status" value="1"/>
</dbReference>
<dbReference type="GO" id="GO:0030435">
    <property type="term" value="P:sporulation resulting in formation of a cellular spore"/>
    <property type="evidence" value="ECO:0007669"/>
    <property type="project" value="UniProtKB-KW"/>
</dbReference>
<proteinExistence type="predicted"/>
<evidence type="ECO:0000256" key="5">
    <source>
        <dbReference type="ARBA" id="ARBA00022741"/>
    </source>
</evidence>
<evidence type="ECO:0000256" key="9">
    <source>
        <dbReference type="ARBA" id="ARBA00023012"/>
    </source>
</evidence>
<evidence type="ECO:0000256" key="8">
    <source>
        <dbReference type="ARBA" id="ARBA00022969"/>
    </source>
</evidence>
<dbReference type="InterPro" id="IPR003018">
    <property type="entry name" value="GAF"/>
</dbReference>
<dbReference type="GO" id="GO:0005524">
    <property type="term" value="F:ATP binding"/>
    <property type="evidence" value="ECO:0007669"/>
    <property type="project" value="UniProtKB-KW"/>
</dbReference>
<dbReference type="SMART" id="SM00387">
    <property type="entry name" value="HATPase_c"/>
    <property type="match status" value="1"/>
</dbReference>
<dbReference type="PROSITE" id="PS50109">
    <property type="entry name" value="HIS_KIN"/>
    <property type="match status" value="1"/>
</dbReference>
<dbReference type="InterPro" id="IPR003594">
    <property type="entry name" value="HATPase_dom"/>
</dbReference>
<keyword evidence="13" id="KW-1185">Reference proteome</keyword>
<evidence type="ECO:0000259" key="11">
    <source>
        <dbReference type="PROSITE" id="PS50112"/>
    </source>
</evidence>
<evidence type="ECO:0000256" key="3">
    <source>
        <dbReference type="ARBA" id="ARBA00022553"/>
    </source>
</evidence>
<keyword evidence="8" id="KW-0749">Sporulation</keyword>
<dbReference type="PANTHER" id="PTHR43065">
    <property type="entry name" value="SENSOR HISTIDINE KINASE"/>
    <property type="match status" value="1"/>
</dbReference>
<name>A0A263BSE1_9BACI</name>
<dbReference type="CDD" id="cd00082">
    <property type="entry name" value="HisKA"/>
    <property type="match status" value="1"/>
</dbReference>
<dbReference type="SUPFAM" id="SSF55781">
    <property type="entry name" value="GAF domain-like"/>
    <property type="match status" value="1"/>
</dbReference>
<dbReference type="PROSITE" id="PS50112">
    <property type="entry name" value="PAS"/>
    <property type="match status" value="1"/>
</dbReference>
<dbReference type="Pfam" id="PF01590">
    <property type="entry name" value="GAF"/>
    <property type="match status" value="1"/>
</dbReference>
<dbReference type="InterPro" id="IPR036890">
    <property type="entry name" value="HATPase_C_sf"/>
</dbReference>
<dbReference type="Pfam" id="PF02518">
    <property type="entry name" value="HATPase_c"/>
    <property type="match status" value="1"/>
</dbReference>
<sequence length="416" mass="46972">MDVTVNLNIKSFLGAPIRLKNGEMYGTLCAISTELYSFSDKDIALFQSMASFLSYYIELENNESLYRQVVEKSPDGILIENNDGIIYANHSATEMLSEQESDVIGKSVASFIDIPKLHLPHSSSHPSKDIDTKKTSEMQLMKDDGKSVDIETITTPITYKEEIVSQVMLRNVTKRKEMEDLLLKAEKLTIAGQLAAGVAHEIRNPMASIKGFVQLLKASHINNEKYCEIVLTEIERINMIVNEFLYLAKPEVYQYEMHNCIAILEEVITLLDSQANMNNVQFIKNFNENLPLFECEKNQLKQVFINIIKNAIEVMPLGGNIQIIITSKEDYVYFKFIDDGPGIPKERLAHLGEPFYTTKEKGTGLGLMITRKIIEEHNGSIVFSSEINQGTIVDISLPIFQEQQVDKSKLQNSTIA</sequence>
<dbReference type="EC" id="2.7.13.3" evidence="2"/>
<keyword evidence="5" id="KW-0547">Nucleotide-binding</keyword>
<dbReference type="InterPro" id="IPR035965">
    <property type="entry name" value="PAS-like_dom_sf"/>
</dbReference>
<organism evidence="12 13">
    <name type="scientific">Lottiidibacillus patelloidae</name>
    <dbReference type="NCBI Taxonomy" id="2670334"/>
    <lineage>
        <taxon>Bacteria</taxon>
        <taxon>Bacillati</taxon>
        <taxon>Bacillota</taxon>
        <taxon>Bacilli</taxon>
        <taxon>Bacillales</taxon>
        <taxon>Bacillaceae</taxon>
        <taxon>Lottiidibacillus</taxon>
    </lineage>
</organism>
<dbReference type="InterPro" id="IPR000014">
    <property type="entry name" value="PAS"/>
</dbReference>
<dbReference type="SUPFAM" id="SSF47384">
    <property type="entry name" value="Homodimeric domain of signal transducing histidine kinase"/>
    <property type="match status" value="1"/>
</dbReference>
<evidence type="ECO:0000256" key="4">
    <source>
        <dbReference type="ARBA" id="ARBA00022679"/>
    </source>
</evidence>
<dbReference type="Gene3D" id="1.10.287.130">
    <property type="match status" value="1"/>
</dbReference>
<dbReference type="PRINTS" id="PR00344">
    <property type="entry name" value="BCTRLSENSOR"/>
</dbReference>
<dbReference type="InterPro" id="IPR036097">
    <property type="entry name" value="HisK_dim/P_sf"/>
</dbReference>
<evidence type="ECO:0000256" key="6">
    <source>
        <dbReference type="ARBA" id="ARBA00022777"/>
    </source>
</evidence>
<dbReference type="SUPFAM" id="SSF55874">
    <property type="entry name" value="ATPase domain of HSP90 chaperone/DNA topoisomerase II/histidine kinase"/>
    <property type="match status" value="1"/>
</dbReference>
<dbReference type="NCBIfam" id="TIGR00229">
    <property type="entry name" value="sensory_box"/>
    <property type="match status" value="1"/>
</dbReference>
<keyword evidence="7" id="KW-0067">ATP-binding</keyword>
<dbReference type="Pfam" id="PF00512">
    <property type="entry name" value="HisKA"/>
    <property type="match status" value="1"/>
</dbReference>